<reference evidence="1" key="1">
    <citation type="submission" date="2021-02" db="EMBL/GenBank/DDBJ databases">
        <authorList>
            <consortium name="DOE Joint Genome Institute"/>
            <person name="Ahrendt S."/>
            <person name="Looney B.P."/>
            <person name="Miyauchi S."/>
            <person name="Morin E."/>
            <person name="Drula E."/>
            <person name="Courty P.E."/>
            <person name="Chicoki N."/>
            <person name="Fauchery L."/>
            <person name="Kohler A."/>
            <person name="Kuo A."/>
            <person name="Labutti K."/>
            <person name="Pangilinan J."/>
            <person name="Lipzen A."/>
            <person name="Riley R."/>
            <person name="Andreopoulos W."/>
            <person name="He G."/>
            <person name="Johnson J."/>
            <person name="Barry K.W."/>
            <person name="Grigoriev I.V."/>
            <person name="Nagy L."/>
            <person name="Hibbett D."/>
            <person name="Henrissat B."/>
            <person name="Matheny P.B."/>
            <person name="Labbe J."/>
            <person name="Martin F."/>
        </authorList>
    </citation>
    <scope>NUCLEOTIDE SEQUENCE</scope>
    <source>
        <strain evidence="1">EC-137</strain>
    </source>
</reference>
<evidence type="ECO:0000313" key="2">
    <source>
        <dbReference type="Proteomes" id="UP000814128"/>
    </source>
</evidence>
<dbReference type="Proteomes" id="UP000814128">
    <property type="component" value="Unassembled WGS sequence"/>
</dbReference>
<reference evidence="1" key="2">
    <citation type="journal article" date="2022" name="New Phytol.">
        <title>Evolutionary transition to the ectomycorrhizal habit in the genomes of a hyperdiverse lineage of mushroom-forming fungi.</title>
        <authorList>
            <person name="Looney B."/>
            <person name="Miyauchi S."/>
            <person name="Morin E."/>
            <person name="Drula E."/>
            <person name="Courty P.E."/>
            <person name="Kohler A."/>
            <person name="Kuo A."/>
            <person name="LaButti K."/>
            <person name="Pangilinan J."/>
            <person name="Lipzen A."/>
            <person name="Riley R."/>
            <person name="Andreopoulos W."/>
            <person name="He G."/>
            <person name="Johnson J."/>
            <person name="Nolan M."/>
            <person name="Tritt A."/>
            <person name="Barry K.W."/>
            <person name="Grigoriev I.V."/>
            <person name="Nagy L.G."/>
            <person name="Hibbett D."/>
            <person name="Henrissat B."/>
            <person name="Matheny P.B."/>
            <person name="Labbe J."/>
            <person name="Martin F.M."/>
        </authorList>
    </citation>
    <scope>NUCLEOTIDE SEQUENCE</scope>
    <source>
        <strain evidence="1">EC-137</strain>
    </source>
</reference>
<dbReference type="EMBL" id="MU273582">
    <property type="protein sequence ID" value="KAI0031378.1"/>
    <property type="molecule type" value="Genomic_DNA"/>
</dbReference>
<organism evidence="1 2">
    <name type="scientific">Vararia minispora EC-137</name>
    <dbReference type="NCBI Taxonomy" id="1314806"/>
    <lineage>
        <taxon>Eukaryota</taxon>
        <taxon>Fungi</taxon>
        <taxon>Dikarya</taxon>
        <taxon>Basidiomycota</taxon>
        <taxon>Agaricomycotina</taxon>
        <taxon>Agaricomycetes</taxon>
        <taxon>Russulales</taxon>
        <taxon>Lachnocladiaceae</taxon>
        <taxon>Vararia</taxon>
    </lineage>
</organism>
<sequence>MADSDIVLLYDSPGNCAEDKLWSPNAWKIRFILNYKRIPYKTVWIELCDIEKVCKEVGAPPLEGVWPRYGIPFLYDPVTKSWHSNSLDIAVHLDAAYPQMPAFFPLGTEALIRGWEALWLPTAFSAIVPLGVFRTYQQLNPITQPYFRRTREGALGRPLEEIEGTPEQQPAKWEALKEALGRFDAYMTEKGPFVAGERITYADVLMAGWLVWIKRLWGPNSKEWKEVEGWHGGRWGRFMAEFSKYEHAEDKVVLKVPVP</sequence>
<accession>A0ACB8QHQ8</accession>
<keyword evidence="2" id="KW-1185">Reference proteome</keyword>
<name>A0ACB8QHQ8_9AGAM</name>
<evidence type="ECO:0000313" key="1">
    <source>
        <dbReference type="EMBL" id="KAI0031378.1"/>
    </source>
</evidence>
<gene>
    <name evidence="1" type="ORF">K488DRAFT_86867</name>
</gene>
<proteinExistence type="predicted"/>
<protein>
    <submittedName>
        <fullName evidence="1">Uncharacterized protein</fullName>
    </submittedName>
</protein>
<comment type="caution">
    <text evidence="1">The sequence shown here is derived from an EMBL/GenBank/DDBJ whole genome shotgun (WGS) entry which is preliminary data.</text>
</comment>